<feature type="domain" description="Metallo-beta-lactamase" evidence="1">
    <location>
        <begin position="25"/>
        <end position="101"/>
    </location>
</feature>
<dbReference type="PANTHER" id="PTHR13754">
    <property type="entry name" value="METALLO-BETA-LACTAMASE SUPERFAMILY PROTEIN"/>
    <property type="match status" value="1"/>
</dbReference>
<dbReference type="Proteomes" id="UP001299068">
    <property type="component" value="Unassembled WGS sequence"/>
</dbReference>
<dbReference type="InterPro" id="IPR052926">
    <property type="entry name" value="Metallo-beta-lactamase_dom"/>
</dbReference>
<reference evidence="2 3" key="1">
    <citation type="journal article" date="2021" name="Cell Host Microbe">
        <title>in vivo commensal control of Clostridioides difficile virulence.</title>
        <authorList>
            <person name="Girinathan B.P."/>
            <person name="Dibenedetto N."/>
            <person name="Worley J.N."/>
            <person name="Peltier J."/>
            <person name="Arrieta-Ortiz M.L."/>
            <person name="Rupa Christinal Immanuel S."/>
            <person name="Lavin R."/>
            <person name="Delaney M.L."/>
            <person name="Cummins C."/>
            <person name="Hoffmann M."/>
            <person name="Luo Y."/>
            <person name="Gonzalez-Escalona N."/>
            <person name="Allard M."/>
            <person name="Onderdonk A.B."/>
            <person name="Gerber G.K."/>
            <person name="Sonenshein A.L."/>
            <person name="Baliga N."/>
            <person name="Dupuy B."/>
            <person name="Bry L."/>
        </authorList>
    </citation>
    <scope>NUCLEOTIDE SEQUENCE [LARGE SCALE GENOMIC DNA]</scope>
    <source>
        <strain evidence="2 3">DSM 599</strain>
    </source>
</reference>
<comment type="caution">
    <text evidence="2">The sequence shown here is derived from an EMBL/GenBank/DDBJ whole genome shotgun (WGS) entry which is preliminary data.</text>
</comment>
<sequence>MKVTALVENTTVSTDYRCKHGLCLNIKTSNHNILFDLGSDDLFIENAKKLNIDIKDIDIVIISHGHRDHGGGLSTFLEENKKAKIYINRNAFMPHYVSIFGIFKGFIGLDISNKFNDRIIFVDNNLKIDDELYLFSNVSRRELVAKANNSLLMKIDNKYIKDNFKHEQNLIITEKDRHTLIAGCAHNGIVNILDKGEEIVGQNLNTVIGGFHLFNPAMRKHESKELIKSIGDILAIKDTEFYTCHCTGIRAFNILRDELGEQIKYLSTGSVINI</sequence>
<dbReference type="InterPro" id="IPR001279">
    <property type="entry name" value="Metallo-B-lactamas"/>
</dbReference>
<dbReference type="InterPro" id="IPR041712">
    <property type="entry name" value="DHPS-like_MBL-fold"/>
</dbReference>
<dbReference type="EMBL" id="JAIKTU010000005">
    <property type="protein sequence ID" value="MBY0755344.1"/>
    <property type="molecule type" value="Genomic_DNA"/>
</dbReference>
<organism evidence="2 3">
    <name type="scientific">Clostridium sardiniense</name>
    <name type="common">Clostridium absonum</name>
    <dbReference type="NCBI Taxonomy" id="29369"/>
    <lineage>
        <taxon>Bacteria</taxon>
        <taxon>Bacillati</taxon>
        <taxon>Bacillota</taxon>
        <taxon>Clostridia</taxon>
        <taxon>Eubacteriales</taxon>
        <taxon>Clostridiaceae</taxon>
        <taxon>Clostridium</taxon>
    </lineage>
</organism>
<dbReference type="CDD" id="cd07713">
    <property type="entry name" value="DHPS-like_MBL-fold"/>
    <property type="match status" value="1"/>
</dbReference>
<dbReference type="PANTHER" id="PTHR13754:SF13">
    <property type="entry name" value="METALLO-BETA-LACTAMASE SUPERFAMILY PROTEIN (AFU_ORTHOLOGUE AFUA_3G07630)"/>
    <property type="match status" value="1"/>
</dbReference>
<evidence type="ECO:0000259" key="1">
    <source>
        <dbReference type="Pfam" id="PF00753"/>
    </source>
</evidence>
<evidence type="ECO:0000313" key="3">
    <source>
        <dbReference type="Proteomes" id="UP001299068"/>
    </source>
</evidence>
<name>A0ABS7KX95_CLOSR</name>
<protein>
    <submittedName>
        <fullName evidence="2">MBL fold metallo-hydrolase</fullName>
    </submittedName>
</protein>
<dbReference type="InterPro" id="IPR036866">
    <property type="entry name" value="RibonucZ/Hydroxyglut_hydro"/>
</dbReference>
<proteinExistence type="predicted"/>
<dbReference type="Gene3D" id="3.60.15.10">
    <property type="entry name" value="Ribonuclease Z/Hydroxyacylglutathione hydrolase-like"/>
    <property type="match status" value="1"/>
</dbReference>
<dbReference type="SUPFAM" id="SSF56281">
    <property type="entry name" value="Metallo-hydrolase/oxidoreductase"/>
    <property type="match status" value="1"/>
</dbReference>
<gene>
    <name evidence="2" type="ORF">K5V21_07725</name>
</gene>
<keyword evidence="3" id="KW-1185">Reference proteome</keyword>
<dbReference type="Pfam" id="PF00753">
    <property type="entry name" value="Lactamase_B"/>
    <property type="match status" value="1"/>
</dbReference>
<evidence type="ECO:0000313" key="2">
    <source>
        <dbReference type="EMBL" id="MBY0755344.1"/>
    </source>
</evidence>
<accession>A0ABS7KX95</accession>